<dbReference type="GO" id="GO:0003677">
    <property type="term" value="F:DNA binding"/>
    <property type="evidence" value="ECO:0007669"/>
    <property type="project" value="UniProtKB-KW"/>
</dbReference>
<comment type="caution">
    <text evidence="2">The sequence shown here is derived from an EMBL/GenBank/DDBJ whole genome shotgun (WGS) entry which is preliminary data.</text>
</comment>
<gene>
    <name evidence="2" type="ORF">J2Y00_002830</name>
</gene>
<dbReference type="Gene3D" id="1.10.260.40">
    <property type="entry name" value="lambda repressor-like DNA-binding domains"/>
    <property type="match status" value="1"/>
</dbReference>
<evidence type="ECO:0000259" key="1">
    <source>
        <dbReference type="Pfam" id="PF13443"/>
    </source>
</evidence>
<dbReference type="AlphaFoldDB" id="A0AAE3XE89"/>
<dbReference type="Proteomes" id="UP001185331">
    <property type="component" value="Unassembled WGS sequence"/>
</dbReference>
<dbReference type="SUPFAM" id="SSF47413">
    <property type="entry name" value="lambda repressor-like DNA-binding domains"/>
    <property type="match status" value="1"/>
</dbReference>
<organism evidence="2 3">
    <name type="scientific">Deinococcus soli</name>
    <name type="common">ex Cha et al. 2016</name>
    <dbReference type="NCBI Taxonomy" id="1309411"/>
    <lineage>
        <taxon>Bacteria</taxon>
        <taxon>Thermotogati</taxon>
        <taxon>Deinococcota</taxon>
        <taxon>Deinococci</taxon>
        <taxon>Deinococcales</taxon>
        <taxon>Deinococcaceae</taxon>
        <taxon>Deinococcus</taxon>
    </lineage>
</organism>
<evidence type="ECO:0000313" key="3">
    <source>
        <dbReference type="Proteomes" id="UP001185331"/>
    </source>
</evidence>
<dbReference type="InterPro" id="IPR010982">
    <property type="entry name" value="Lambda_DNA-bd_dom_sf"/>
</dbReference>
<dbReference type="RefSeq" id="WP_309855422.1">
    <property type="nucleotide sequence ID" value="NZ_JAVDQJ010000006.1"/>
</dbReference>
<sequence length="63" mass="6855">MGRHRLTQTALAQASGLRPATISALYHDRTDAIAKGTLSRLLAGLHHLTGVPYQVGDILQHRQ</sequence>
<proteinExistence type="predicted"/>
<accession>A0AAE3XE89</accession>
<dbReference type="Pfam" id="PF13443">
    <property type="entry name" value="HTH_26"/>
    <property type="match status" value="1"/>
</dbReference>
<evidence type="ECO:0000313" key="2">
    <source>
        <dbReference type="EMBL" id="MDR6219233.1"/>
    </source>
</evidence>
<dbReference type="InterPro" id="IPR001387">
    <property type="entry name" value="Cro/C1-type_HTH"/>
</dbReference>
<protein>
    <submittedName>
        <fullName evidence="2">DNA-binding Xre family transcriptional regulator</fullName>
    </submittedName>
</protein>
<keyword evidence="2" id="KW-0238">DNA-binding</keyword>
<reference evidence="2" key="1">
    <citation type="submission" date="2023-07" db="EMBL/GenBank/DDBJ databases">
        <title>Sorghum-associated microbial communities from plants grown in Nebraska, USA.</title>
        <authorList>
            <person name="Schachtman D."/>
        </authorList>
    </citation>
    <scope>NUCLEOTIDE SEQUENCE</scope>
    <source>
        <strain evidence="2">BE330</strain>
    </source>
</reference>
<dbReference type="EMBL" id="JAVDQK010000006">
    <property type="protein sequence ID" value="MDR6219233.1"/>
    <property type="molecule type" value="Genomic_DNA"/>
</dbReference>
<feature type="domain" description="HTH cro/C1-type" evidence="1">
    <location>
        <begin position="1"/>
        <end position="42"/>
    </location>
</feature>
<name>A0AAE3XE89_9DEIO</name>